<evidence type="ECO:0000259" key="3">
    <source>
        <dbReference type="PROSITE" id="PS50089"/>
    </source>
</evidence>
<dbReference type="InterPro" id="IPR045030">
    <property type="entry name" value="LYSM1-4"/>
</dbReference>
<sequence length="391" mass="43776">MVHACATCASTFDAPFDPISEKPLLVGRDLPCCHRSICARCLNQNKRYETYCPYCQITTHPSPVLPQGLRDPPAYDSFANGKDVPGSEEPDEEDIDDDELPPYTAHHAHPPPSSSEKPSPNDDHHDGPPAQDVLHFVTPNDSIRSLSLAYGIPIPALRKSNNIYSDHLLQARRTVLIPGEYYKGGVSLSPRPVEGEEEEIRKGKVRRWMMGCKVAEYDLALLYLDQAAWDVQAAIEAFREDEAWERAHPLEADGKATKKNMEAKSARNVGMRRFVGSSSSSSSGGPGRSKENEQSQAFSWRGSRSAPPFAAVRERDCSKMRDALDNRGVEEKRDSEELPTPPLRRTGTKIDKETSNSYSFRKRQNPIAFDKETSNSYCFRKRQIPIAYHEG</sequence>
<evidence type="ECO:0000313" key="5">
    <source>
        <dbReference type="EMBL" id="RMZ20252.1"/>
    </source>
</evidence>
<protein>
    <recommendedName>
        <fullName evidence="7">LysM domain-containing protein</fullName>
    </recommendedName>
</protein>
<dbReference type="VEuPathDB" id="FungiDB:BTJ68_06910"/>
<dbReference type="InterPro" id="IPR036779">
    <property type="entry name" value="LysM_dom_sf"/>
</dbReference>
<keyword evidence="1" id="KW-0479">Metal-binding</keyword>
<dbReference type="OrthoDB" id="2107166at2759"/>
<keyword evidence="1" id="KW-0862">Zinc</keyword>
<evidence type="ECO:0000313" key="6">
    <source>
        <dbReference type="Proteomes" id="UP000281677"/>
    </source>
</evidence>
<name>A0A3M7I4I7_HORWE</name>
<comment type="caution">
    <text evidence="5">The sequence shown here is derived from an EMBL/GenBank/DDBJ whole genome shotgun (WGS) entry which is preliminary data.</text>
</comment>
<dbReference type="EMBL" id="QWIT01000838">
    <property type="protein sequence ID" value="RMZ20252.1"/>
    <property type="molecule type" value="Genomic_DNA"/>
</dbReference>
<feature type="compositionally biased region" description="Acidic residues" evidence="2">
    <location>
        <begin position="86"/>
        <end position="100"/>
    </location>
</feature>
<dbReference type="PANTHER" id="PTHR20932">
    <property type="entry name" value="LYSM AND PUTATIVE PEPTIDOGLYCAN-BINDING DOMAIN-CONTAINING PROTEIN"/>
    <property type="match status" value="1"/>
</dbReference>
<proteinExistence type="predicted"/>
<dbReference type="Proteomes" id="UP000281677">
    <property type="component" value="Unassembled WGS sequence"/>
</dbReference>
<evidence type="ECO:0000256" key="1">
    <source>
        <dbReference type="PROSITE-ProRule" id="PRU00175"/>
    </source>
</evidence>
<evidence type="ECO:0008006" key="7">
    <source>
        <dbReference type="Google" id="ProtNLM"/>
    </source>
</evidence>
<gene>
    <name evidence="5" type="ORF">D0859_15746</name>
</gene>
<dbReference type="AlphaFoldDB" id="A0A3M7I4I7"/>
<accession>A0A3M7I4I7</accession>
<dbReference type="CDD" id="cd00118">
    <property type="entry name" value="LysM"/>
    <property type="match status" value="1"/>
</dbReference>
<dbReference type="InterPro" id="IPR001841">
    <property type="entry name" value="Znf_RING"/>
</dbReference>
<organism evidence="5 6">
    <name type="scientific">Hortaea werneckii</name>
    <name type="common">Black yeast</name>
    <name type="synonym">Cladosporium werneckii</name>
    <dbReference type="NCBI Taxonomy" id="91943"/>
    <lineage>
        <taxon>Eukaryota</taxon>
        <taxon>Fungi</taxon>
        <taxon>Dikarya</taxon>
        <taxon>Ascomycota</taxon>
        <taxon>Pezizomycotina</taxon>
        <taxon>Dothideomycetes</taxon>
        <taxon>Dothideomycetidae</taxon>
        <taxon>Mycosphaerellales</taxon>
        <taxon>Teratosphaeriaceae</taxon>
        <taxon>Hortaea</taxon>
    </lineage>
</organism>
<evidence type="ECO:0000259" key="4">
    <source>
        <dbReference type="PROSITE" id="PS51782"/>
    </source>
</evidence>
<dbReference type="PANTHER" id="PTHR20932:SF31">
    <property type="entry name" value="RING-TYPE DOMAIN-CONTAINING PROTEIN"/>
    <property type="match status" value="1"/>
</dbReference>
<dbReference type="PROSITE" id="PS51782">
    <property type="entry name" value="LYSM"/>
    <property type="match status" value="1"/>
</dbReference>
<dbReference type="InterPro" id="IPR018392">
    <property type="entry name" value="LysM"/>
</dbReference>
<dbReference type="Pfam" id="PF01476">
    <property type="entry name" value="LysM"/>
    <property type="match status" value="1"/>
</dbReference>
<feature type="compositionally biased region" description="Basic and acidic residues" evidence="2">
    <location>
        <begin position="249"/>
        <end position="265"/>
    </location>
</feature>
<dbReference type="Gene3D" id="3.10.350.10">
    <property type="entry name" value="LysM domain"/>
    <property type="match status" value="1"/>
</dbReference>
<keyword evidence="1" id="KW-0863">Zinc-finger</keyword>
<feature type="domain" description="LysM" evidence="4">
    <location>
        <begin position="133"/>
        <end position="177"/>
    </location>
</feature>
<reference evidence="5 6" key="1">
    <citation type="journal article" date="2018" name="BMC Genomics">
        <title>Genomic evidence for intraspecific hybridization in a clonal and extremely halotolerant yeast.</title>
        <authorList>
            <person name="Gostincar C."/>
            <person name="Stajich J.E."/>
            <person name="Zupancic J."/>
            <person name="Zalar P."/>
            <person name="Gunde-Cimerman N."/>
        </authorList>
    </citation>
    <scope>NUCLEOTIDE SEQUENCE [LARGE SCALE GENOMIC DNA]</scope>
    <source>
        <strain evidence="5 6">EXF-120</strain>
    </source>
</reference>
<evidence type="ECO:0000256" key="2">
    <source>
        <dbReference type="SAM" id="MobiDB-lite"/>
    </source>
</evidence>
<feature type="region of interest" description="Disordered" evidence="2">
    <location>
        <begin position="63"/>
        <end position="134"/>
    </location>
</feature>
<feature type="domain" description="RING-type" evidence="3">
    <location>
        <begin position="5"/>
        <end position="56"/>
    </location>
</feature>
<feature type="region of interest" description="Disordered" evidence="2">
    <location>
        <begin position="249"/>
        <end position="366"/>
    </location>
</feature>
<dbReference type="PROSITE" id="PS50089">
    <property type="entry name" value="ZF_RING_2"/>
    <property type="match status" value="1"/>
</dbReference>
<feature type="compositionally biased region" description="Basic and acidic residues" evidence="2">
    <location>
        <begin position="312"/>
        <end position="336"/>
    </location>
</feature>
<dbReference type="GO" id="GO:0008270">
    <property type="term" value="F:zinc ion binding"/>
    <property type="evidence" value="ECO:0007669"/>
    <property type="project" value="UniProtKB-KW"/>
</dbReference>